<evidence type="ECO:0000313" key="1">
    <source>
        <dbReference type="EMBL" id="GME24445.1"/>
    </source>
</evidence>
<organism evidence="1 2">
    <name type="scientific">Neofusicoccum parvum</name>
    <dbReference type="NCBI Taxonomy" id="310453"/>
    <lineage>
        <taxon>Eukaryota</taxon>
        <taxon>Fungi</taxon>
        <taxon>Dikarya</taxon>
        <taxon>Ascomycota</taxon>
        <taxon>Pezizomycotina</taxon>
        <taxon>Dothideomycetes</taxon>
        <taxon>Dothideomycetes incertae sedis</taxon>
        <taxon>Botryosphaeriales</taxon>
        <taxon>Botryosphaeriaceae</taxon>
        <taxon>Neofusicoccum</taxon>
    </lineage>
</organism>
<gene>
    <name evidence="1" type="primary">g10467</name>
    <name evidence="1" type="ORF">NpPPO83_00010467</name>
</gene>
<comment type="caution">
    <text evidence="1">The sequence shown here is derived from an EMBL/GenBank/DDBJ whole genome shotgun (WGS) entry which is preliminary data.</text>
</comment>
<protein>
    <submittedName>
        <fullName evidence="1">Uncharacterized protein</fullName>
    </submittedName>
</protein>
<dbReference type="Proteomes" id="UP001165186">
    <property type="component" value="Unassembled WGS sequence"/>
</dbReference>
<accession>A0ACB5RVC0</accession>
<proteinExistence type="predicted"/>
<dbReference type="EMBL" id="BSXG01000013">
    <property type="protein sequence ID" value="GME24445.1"/>
    <property type="molecule type" value="Genomic_DNA"/>
</dbReference>
<name>A0ACB5RVC0_9PEZI</name>
<reference evidence="1" key="1">
    <citation type="submission" date="2024-09" db="EMBL/GenBank/DDBJ databases">
        <title>Draft Genome Sequences of Neofusicoccum parvum.</title>
        <authorList>
            <person name="Ashida A."/>
            <person name="Camagna M."/>
            <person name="Tanaka A."/>
            <person name="Takemoto D."/>
        </authorList>
    </citation>
    <scope>NUCLEOTIDE SEQUENCE</scope>
    <source>
        <strain evidence="1">PPO83</strain>
    </source>
</reference>
<keyword evidence="2" id="KW-1185">Reference proteome</keyword>
<sequence length="191" mass="21651">MIPRRVATALLVPLAAARVLEHRQDGNLYRILEVDVAVSVFGQPVLIQTSVSQDTTITIAADYQLTVTNAPTFVDTLITIFSSTTEVSYQTITIPRPDDLDTLTSTSLPLIYSSKYQHPEPSEHQLPKPFEHQFTGLPEYQLPEPSEFQPFEPSEFQLSEPSEYQLSEPFEFQLSELFEYQLSEPSEHQFA</sequence>
<evidence type="ECO:0000313" key="2">
    <source>
        <dbReference type="Proteomes" id="UP001165186"/>
    </source>
</evidence>